<dbReference type="STRING" id="3775.A0A1Q3AQR5"/>
<evidence type="ECO:0000313" key="4">
    <source>
        <dbReference type="Proteomes" id="UP000187406"/>
    </source>
</evidence>
<dbReference type="PROSITE" id="PS50191">
    <property type="entry name" value="CRAL_TRIO"/>
    <property type="match status" value="1"/>
</dbReference>
<sequence>MGERSDYYNSSRNSEATSVTTAKKGVKSNLVASAPKAFPQNAYGRIASLSHRGTGSALVGDAAIFLLKVSVLEIVRRVSRAKCPYMWRGIQGLQLFCYPPLKWIQRWAPFKVLVKGLQDFSRPLLFLSIATTFSDHSEYNIENSDSASGSHVNPELQAELPSIDSAFDTRIGSEPPEILTAENWLIQLLNELESQGICLPERINEDELCRFYTAANGDFSCFLSSVKKTIRWRETYRILSEQELKIWSDVVFWHGFDVMHRPCLIVRLGVACLNLPSHERPRFAQAVISQVEHGVLHLVDAENPQIMVLVDCEGLYPLKIPMQMLRSCSSVLQDHFPDRLAFLFIIRLHPVVRVIAQTFLQVVKPNTRKKIKITGEMYQKVLLEYLQTLPTYLGGNCTCTRCSSISNCDLKTETYKIELEGDISDGEDLPSPCLAHQADGHTHMNANCNQVLRSAVIFILMLWAFIALIAGIYDPEGS</sequence>
<dbReference type="Pfam" id="PF00650">
    <property type="entry name" value="CRAL_TRIO"/>
    <property type="match status" value="1"/>
</dbReference>
<evidence type="ECO:0000256" key="1">
    <source>
        <dbReference type="SAM" id="Phobius"/>
    </source>
</evidence>
<dbReference type="OrthoDB" id="1434354at2759"/>
<evidence type="ECO:0000313" key="3">
    <source>
        <dbReference type="EMBL" id="GAV57902.1"/>
    </source>
</evidence>
<gene>
    <name evidence="3" type="ORF">CFOL_v3_01438</name>
</gene>
<feature type="transmembrane region" description="Helical" evidence="1">
    <location>
        <begin position="451"/>
        <end position="473"/>
    </location>
</feature>
<dbReference type="InterPro" id="IPR001251">
    <property type="entry name" value="CRAL-TRIO_dom"/>
</dbReference>
<proteinExistence type="predicted"/>
<dbReference type="EMBL" id="BDDD01000046">
    <property type="protein sequence ID" value="GAV57902.1"/>
    <property type="molecule type" value="Genomic_DNA"/>
</dbReference>
<dbReference type="CDD" id="cd00170">
    <property type="entry name" value="SEC14"/>
    <property type="match status" value="1"/>
</dbReference>
<evidence type="ECO:0000259" key="2">
    <source>
        <dbReference type="PROSITE" id="PS50191"/>
    </source>
</evidence>
<dbReference type="PANTHER" id="PTHR47041:SF2">
    <property type="entry name" value="SEC14 CYTOSOLIC FACTOR FAMILY PROTEIN _ PHOSPHOGLYCERIDE TRANSFER FAMILY PROTEIN"/>
    <property type="match status" value="1"/>
</dbReference>
<dbReference type="SUPFAM" id="SSF52087">
    <property type="entry name" value="CRAL/TRIO domain"/>
    <property type="match status" value="1"/>
</dbReference>
<feature type="domain" description="CRAL-TRIO" evidence="2">
    <location>
        <begin position="253"/>
        <end position="401"/>
    </location>
</feature>
<dbReference type="FunCoup" id="A0A1Q3AQR5">
    <property type="interactions" value="531"/>
</dbReference>
<dbReference type="InterPro" id="IPR036865">
    <property type="entry name" value="CRAL-TRIO_dom_sf"/>
</dbReference>
<comment type="caution">
    <text evidence="3">The sequence shown here is derived from an EMBL/GenBank/DDBJ whole genome shotgun (WGS) entry which is preliminary data.</text>
</comment>
<dbReference type="Gene3D" id="3.40.525.10">
    <property type="entry name" value="CRAL-TRIO lipid binding domain"/>
    <property type="match status" value="1"/>
</dbReference>
<dbReference type="SMART" id="SM00516">
    <property type="entry name" value="SEC14"/>
    <property type="match status" value="1"/>
</dbReference>
<dbReference type="Proteomes" id="UP000187406">
    <property type="component" value="Unassembled WGS sequence"/>
</dbReference>
<accession>A0A1Q3AQR5</accession>
<dbReference type="AlphaFoldDB" id="A0A1Q3AQR5"/>
<keyword evidence="1" id="KW-1133">Transmembrane helix</keyword>
<keyword evidence="1" id="KW-0472">Membrane</keyword>
<dbReference type="InParanoid" id="A0A1Q3AQR5"/>
<keyword evidence="4" id="KW-1185">Reference proteome</keyword>
<reference evidence="4" key="1">
    <citation type="submission" date="2016-04" db="EMBL/GenBank/DDBJ databases">
        <title>Cephalotus genome sequencing.</title>
        <authorList>
            <person name="Fukushima K."/>
            <person name="Hasebe M."/>
            <person name="Fang X."/>
        </authorList>
    </citation>
    <scope>NUCLEOTIDE SEQUENCE [LARGE SCALE GENOMIC DNA]</scope>
    <source>
        <strain evidence="4">cv. St1</strain>
    </source>
</reference>
<keyword evidence="1" id="KW-0812">Transmembrane</keyword>
<dbReference type="PANTHER" id="PTHR47041">
    <property type="entry name" value="SEC14 CYTOSOLIC FACTOR FAMILY PROTEIN / PHOSPHOGLYCERIDE TRANSFER FAMILY PROTEIN"/>
    <property type="match status" value="1"/>
</dbReference>
<organism evidence="3 4">
    <name type="scientific">Cephalotus follicularis</name>
    <name type="common">Albany pitcher plant</name>
    <dbReference type="NCBI Taxonomy" id="3775"/>
    <lineage>
        <taxon>Eukaryota</taxon>
        <taxon>Viridiplantae</taxon>
        <taxon>Streptophyta</taxon>
        <taxon>Embryophyta</taxon>
        <taxon>Tracheophyta</taxon>
        <taxon>Spermatophyta</taxon>
        <taxon>Magnoliopsida</taxon>
        <taxon>eudicotyledons</taxon>
        <taxon>Gunneridae</taxon>
        <taxon>Pentapetalae</taxon>
        <taxon>rosids</taxon>
        <taxon>fabids</taxon>
        <taxon>Oxalidales</taxon>
        <taxon>Cephalotaceae</taxon>
        <taxon>Cephalotus</taxon>
    </lineage>
</organism>
<protein>
    <submittedName>
        <fullName evidence="3">CRAL_TRIO domain-containing protein</fullName>
    </submittedName>
</protein>
<name>A0A1Q3AQR5_CEPFO</name>